<dbReference type="KEGG" id="fla:SY85_23170"/>
<evidence type="ECO:0000313" key="2">
    <source>
        <dbReference type="Proteomes" id="UP000077177"/>
    </source>
</evidence>
<organism evidence="1 2">
    <name type="scientific">Flavisolibacter tropicus</name>
    <dbReference type="NCBI Taxonomy" id="1492898"/>
    <lineage>
        <taxon>Bacteria</taxon>
        <taxon>Pseudomonadati</taxon>
        <taxon>Bacteroidota</taxon>
        <taxon>Chitinophagia</taxon>
        <taxon>Chitinophagales</taxon>
        <taxon>Chitinophagaceae</taxon>
        <taxon>Flavisolibacter</taxon>
    </lineage>
</organism>
<gene>
    <name evidence="1" type="ORF">SY85_23170</name>
</gene>
<sequence>MVGVGLKTGLKGYVTKIKIKKTRFRAFFLWILGNAPQNYKLCRLMQELSTNVELFTFLFVYDNQLDIN</sequence>
<name>A0A172U1E9_9BACT</name>
<protein>
    <submittedName>
        <fullName evidence="1">Uncharacterized protein</fullName>
    </submittedName>
</protein>
<reference evidence="1 2" key="2">
    <citation type="journal article" date="2016" name="Int. J. Syst. Evol. Microbiol.">
        <title>Flavisolibacter tropicus sp. nov., isolated from tropical soil.</title>
        <authorList>
            <person name="Lee J.J."/>
            <person name="Kang M.S."/>
            <person name="Kim G.S."/>
            <person name="Lee C.S."/>
            <person name="Lim S."/>
            <person name="Lee J."/>
            <person name="Roh S.H."/>
            <person name="Kang H."/>
            <person name="Ha J.M."/>
            <person name="Bae S."/>
            <person name="Jung H.Y."/>
            <person name="Kim M.K."/>
        </authorList>
    </citation>
    <scope>NUCLEOTIDE SEQUENCE [LARGE SCALE GENOMIC DNA]</scope>
    <source>
        <strain evidence="1 2">LCS9</strain>
    </source>
</reference>
<dbReference type="AlphaFoldDB" id="A0A172U1E9"/>
<reference evidence="2" key="1">
    <citation type="submission" date="2015-01" db="EMBL/GenBank/DDBJ databases">
        <title>Flavisolibacter sp./LCS9/ whole genome sequencing.</title>
        <authorList>
            <person name="Kim M.K."/>
            <person name="Srinivasan S."/>
            <person name="Lee J.-J."/>
        </authorList>
    </citation>
    <scope>NUCLEOTIDE SEQUENCE [LARGE SCALE GENOMIC DNA]</scope>
    <source>
        <strain evidence="2">LCS9</strain>
    </source>
</reference>
<keyword evidence="2" id="KW-1185">Reference proteome</keyword>
<dbReference type="Proteomes" id="UP000077177">
    <property type="component" value="Chromosome"/>
</dbReference>
<accession>A0A172U1E9</accession>
<dbReference type="EMBL" id="CP011390">
    <property type="protein sequence ID" value="ANE52944.1"/>
    <property type="molecule type" value="Genomic_DNA"/>
</dbReference>
<evidence type="ECO:0000313" key="1">
    <source>
        <dbReference type="EMBL" id="ANE52944.1"/>
    </source>
</evidence>
<proteinExistence type="predicted"/>